<keyword evidence="2" id="KW-0472">Membrane</keyword>
<dbReference type="NCBIfam" id="NF041554">
    <property type="entry name" value="SA1362_fam"/>
    <property type="match status" value="1"/>
</dbReference>
<dbReference type="AlphaFoldDB" id="A0A2X4VVD9"/>
<dbReference type="STRING" id="1348624.GCA_001591545_00822"/>
<proteinExistence type="predicted"/>
<keyword evidence="4" id="KW-1185">Reference proteome</keyword>
<reference evidence="3 4" key="1">
    <citation type="submission" date="2018-06" db="EMBL/GenBank/DDBJ databases">
        <authorList>
            <consortium name="Pathogen Informatics"/>
            <person name="Doyle S."/>
        </authorList>
    </citation>
    <scope>NUCLEOTIDE SEQUENCE [LARGE SCALE GENOMIC DNA]</scope>
    <source>
        <strain evidence="3 4">NCTC4824</strain>
    </source>
</reference>
<feature type="region of interest" description="Disordered" evidence="1">
    <location>
        <begin position="66"/>
        <end position="129"/>
    </location>
</feature>
<gene>
    <name evidence="3" type="ORF">NCTC4824_01743</name>
</gene>
<feature type="compositionally biased region" description="Basic residues" evidence="1">
    <location>
        <begin position="117"/>
        <end position="129"/>
    </location>
</feature>
<keyword evidence="2" id="KW-1133">Transmembrane helix</keyword>
<dbReference type="Proteomes" id="UP000249134">
    <property type="component" value="Chromosome 1"/>
</dbReference>
<dbReference type="EMBL" id="LS483476">
    <property type="protein sequence ID" value="SQI56207.1"/>
    <property type="molecule type" value="Genomic_DNA"/>
</dbReference>
<evidence type="ECO:0000313" key="3">
    <source>
        <dbReference type="EMBL" id="SQI56207.1"/>
    </source>
</evidence>
<accession>A0A2X4VVD9</accession>
<feature type="transmembrane region" description="Helical" evidence="2">
    <location>
        <begin position="14"/>
        <end position="33"/>
    </location>
</feature>
<evidence type="ECO:0000256" key="2">
    <source>
        <dbReference type="SAM" id="Phobius"/>
    </source>
</evidence>
<feature type="transmembrane region" description="Helical" evidence="2">
    <location>
        <begin position="39"/>
        <end position="60"/>
    </location>
</feature>
<protein>
    <submittedName>
        <fullName evidence="3">Membrane protein</fullName>
    </submittedName>
</protein>
<dbReference type="KEGG" id="blen:NCTC4824_01743"/>
<keyword evidence="2" id="KW-0812">Transmembrane</keyword>
<organism evidence="3 4">
    <name type="scientific">Lederbergia lenta</name>
    <name type="common">Bacillus lentus</name>
    <dbReference type="NCBI Taxonomy" id="1467"/>
    <lineage>
        <taxon>Bacteria</taxon>
        <taxon>Bacillati</taxon>
        <taxon>Bacillota</taxon>
        <taxon>Bacilli</taxon>
        <taxon>Bacillales</taxon>
        <taxon>Bacillaceae</taxon>
        <taxon>Lederbergia</taxon>
    </lineage>
</organism>
<sequence>MNPEEVALLNIRKWFVGGILLLAVIGVVTRLWVNPVGLLKQIMFTGIMVAAIYVIYRIWVGRKEGTDGKRSYAMAVKQSKKRTKKQQTASKFSSPPRQRPLRKKSTAHLTVIEGKKNKPKSKKKDRAVF</sequence>
<dbReference type="InterPro" id="IPR048110">
    <property type="entry name" value="SA1362/YqhP-like"/>
</dbReference>
<evidence type="ECO:0000256" key="1">
    <source>
        <dbReference type="SAM" id="MobiDB-lite"/>
    </source>
</evidence>
<evidence type="ECO:0000313" key="4">
    <source>
        <dbReference type="Proteomes" id="UP000249134"/>
    </source>
</evidence>
<name>A0A2X4VVD9_LEDLE</name>